<dbReference type="GeneID" id="41331878"/>
<dbReference type="InterPro" id="IPR011659">
    <property type="entry name" value="WD40"/>
</dbReference>
<dbReference type="InterPro" id="IPR011042">
    <property type="entry name" value="6-blade_b-propeller_TolB-like"/>
</dbReference>
<dbReference type="EMBL" id="CP042905">
    <property type="protein sequence ID" value="QEE18076.1"/>
    <property type="molecule type" value="Genomic_DNA"/>
</dbReference>
<reference evidence="1 2" key="2">
    <citation type="journal article" date="2024" name="Int. J. Syst. Evol. Microbiol.">
        <title>Promethearchaeum syntrophicum gen. nov., sp. nov., an anaerobic, obligately syntrophic archaeon, the first isolate of the lineage 'Asgard' archaea, and proposal of the new archaeal phylum Promethearchaeota phyl. nov. and kingdom Promethearchaeati regn. nov.</title>
        <authorList>
            <person name="Imachi H."/>
            <person name="Nobu M.K."/>
            <person name="Kato S."/>
            <person name="Takaki Y."/>
            <person name="Miyazaki M."/>
            <person name="Miyata M."/>
            <person name="Ogawara M."/>
            <person name="Saito Y."/>
            <person name="Sakai S."/>
            <person name="Tahara Y.O."/>
            <person name="Takano Y."/>
            <person name="Tasumi E."/>
            <person name="Uematsu K."/>
            <person name="Yoshimura T."/>
            <person name="Itoh T."/>
            <person name="Ohkuma M."/>
            <person name="Takai K."/>
        </authorList>
    </citation>
    <scope>NUCLEOTIDE SEQUENCE [LARGE SCALE GENOMIC DNA]</scope>
    <source>
        <strain evidence="1 2">MK-D1</strain>
    </source>
</reference>
<dbReference type="Pfam" id="PF07676">
    <property type="entry name" value="PD40"/>
    <property type="match status" value="2"/>
</dbReference>
<proteinExistence type="predicted"/>
<evidence type="ECO:0000313" key="1">
    <source>
        <dbReference type="EMBL" id="QEE18076.1"/>
    </source>
</evidence>
<reference evidence="1 2" key="1">
    <citation type="journal article" date="2020" name="Nature">
        <title>Isolation of an archaeon at the prokaryote-eukaryote interface.</title>
        <authorList>
            <person name="Imachi H."/>
            <person name="Nobu M.K."/>
            <person name="Nakahara N."/>
            <person name="Morono Y."/>
            <person name="Ogawara M."/>
            <person name="Takaki Y."/>
            <person name="Takano Y."/>
            <person name="Uematsu K."/>
            <person name="Ikuta T."/>
            <person name="Ito M."/>
            <person name="Matsui Y."/>
            <person name="Miyazaki M."/>
            <person name="Murata K."/>
            <person name="Saito Y."/>
            <person name="Sakai S."/>
            <person name="Song C."/>
            <person name="Tasumi E."/>
            <person name="Yamanaka Y."/>
            <person name="Yamaguchi T."/>
            <person name="Kamagata Y."/>
            <person name="Tamaki H."/>
            <person name="Takai K."/>
        </authorList>
    </citation>
    <scope>NUCLEOTIDE SEQUENCE [LARGE SCALE GENOMIC DNA]</scope>
    <source>
        <strain evidence="1 2">MK-D1</strain>
    </source>
</reference>
<evidence type="ECO:0000313" key="2">
    <source>
        <dbReference type="Proteomes" id="UP000321408"/>
    </source>
</evidence>
<protein>
    <submittedName>
        <fullName evidence="1">PD40 domain-containing protein</fullName>
    </submittedName>
</protein>
<organism evidence="1 2">
    <name type="scientific">Promethearchaeum syntrophicum</name>
    <dbReference type="NCBI Taxonomy" id="2594042"/>
    <lineage>
        <taxon>Archaea</taxon>
        <taxon>Promethearchaeati</taxon>
        <taxon>Promethearchaeota</taxon>
        <taxon>Promethearchaeia</taxon>
        <taxon>Promethearchaeales</taxon>
        <taxon>Promethearchaeaceae</taxon>
        <taxon>Promethearchaeum</taxon>
    </lineage>
</organism>
<dbReference type="KEGG" id="psyt:DSAG12_03914"/>
<dbReference type="AlphaFoldDB" id="A0A5B9DH83"/>
<dbReference type="OrthoDB" id="25019at2157"/>
<dbReference type="SUPFAM" id="SSF82171">
    <property type="entry name" value="DPP6 N-terminal domain-like"/>
    <property type="match status" value="1"/>
</dbReference>
<name>A0A5B9DH83_9ARCH</name>
<keyword evidence="2" id="KW-1185">Reference proteome</keyword>
<gene>
    <name evidence="1" type="ORF">DSAG12_03914</name>
</gene>
<accession>A0A5B9DH83</accession>
<dbReference type="Gene3D" id="2.120.10.30">
    <property type="entry name" value="TolB, C-terminal domain"/>
    <property type="match status" value="1"/>
</dbReference>
<dbReference type="RefSeq" id="WP_147665015.1">
    <property type="nucleotide sequence ID" value="NZ_CP042905.2"/>
</dbReference>
<sequence>MSDVKKEINIGGKVATCNMLESIAFSPKFEKVIHFEFPDTIIKTPNNEKLCWLMINNKKIRQHDFLKAVPEFSTDGEHFSYIYHTFPIIGKDGTIEFGVKQSFIQIDEKNYGPYENIHTNAVFSPDNKKFAFVAEKEHENAQFGGGLTSLVTITQHGIEKHTHNLKMFVVIDGVEQQDYIHILKPPIFSPNSKRFAYPAIKGDIKQKSHDKISGDTNQIVNQLWNADPYANKRQVWVIDGKESPEFDGLSMFLFSPDSQHYAFIGRRGKQYFVVHDDIESEAYFSCGSLTFNPITQDLAYSVRFNEQNSAIYYQEKYFEKQFYLIGKQGLKFSNDGKHMGYAGNNLKNQWKLMVDDEEHGWFDGIGGDAPVFSPDGKRLAYFVVRGGKQYMCIDGKFDGPYDGFVSSVVFSPDSNHYAYAGKLGNVIYIVVDGKKNSSYMGSYNDIFYSEDSKHVVFVVNKKVGAKLYNCVLIDDMEGPIFTRIFNNGKNSVKFTQNDSILYYAVQKEGENYNVNLVETSYNIPTKFCNQCGTRITNVTNKFCGKCGNCLS</sequence>
<dbReference type="Proteomes" id="UP000321408">
    <property type="component" value="Chromosome"/>
</dbReference>